<gene>
    <name evidence="2" type="ORF">Ahy_B01g056310</name>
</gene>
<dbReference type="EMBL" id="SDMP01000011">
    <property type="protein sequence ID" value="RYR31509.1"/>
    <property type="molecule type" value="Genomic_DNA"/>
</dbReference>
<evidence type="ECO:0000313" key="2">
    <source>
        <dbReference type="EMBL" id="RYR31509.1"/>
    </source>
</evidence>
<name>A0A445AYL5_ARAHY</name>
<accession>A0A445AYL5</accession>
<feature type="domain" description="Replication protein A 70 kDa DNA-binding subunit B/D first OB fold" evidence="1">
    <location>
        <begin position="1"/>
        <end position="65"/>
    </location>
</feature>
<dbReference type="Proteomes" id="UP000289738">
    <property type="component" value="Chromosome B01"/>
</dbReference>
<proteinExistence type="predicted"/>
<evidence type="ECO:0000259" key="1">
    <source>
        <dbReference type="Pfam" id="PF02721"/>
    </source>
</evidence>
<sequence>MVWLDEDGGKIHASVKRTFMSRFMNLLEERISYQIRYFGVGLNKVYFKTTQHEYVVNLNQRTDVHILLKRMINLSSILLSN</sequence>
<evidence type="ECO:0000313" key="3">
    <source>
        <dbReference type="Proteomes" id="UP000289738"/>
    </source>
</evidence>
<keyword evidence="3" id="KW-1185">Reference proteome</keyword>
<dbReference type="Pfam" id="PF02721">
    <property type="entry name" value="DUF223"/>
    <property type="match status" value="1"/>
</dbReference>
<dbReference type="InterPro" id="IPR012340">
    <property type="entry name" value="NA-bd_OB-fold"/>
</dbReference>
<dbReference type="SUPFAM" id="SSF50249">
    <property type="entry name" value="Nucleic acid-binding proteins"/>
    <property type="match status" value="1"/>
</dbReference>
<comment type="caution">
    <text evidence="2">The sequence shown here is derived from an EMBL/GenBank/DDBJ whole genome shotgun (WGS) entry which is preliminary data.</text>
</comment>
<dbReference type="Gene3D" id="2.40.50.140">
    <property type="entry name" value="Nucleic acid-binding proteins"/>
    <property type="match status" value="1"/>
</dbReference>
<dbReference type="InterPro" id="IPR003871">
    <property type="entry name" value="RFA1B/D_OB_1st"/>
</dbReference>
<reference evidence="2 3" key="1">
    <citation type="submission" date="2019-01" db="EMBL/GenBank/DDBJ databases">
        <title>Sequencing of cultivated peanut Arachis hypogaea provides insights into genome evolution and oil improvement.</title>
        <authorList>
            <person name="Chen X."/>
        </authorList>
    </citation>
    <scope>NUCLEOTIDE SEQUENCE [LARGE SCALE GENOMIC DNA]</scope>
    <source>
        <strain evidence="3">cv. Fuhuasheng</strain>
        <tissue evidence="2">Leaves</tissue>
    </source>
</reference>
<protein>
    <recommendedName>
        <fullName evidence="1">Replication protein A 70 kDa DNA-binding subunit B/D first OB fold domain-containing protein</fullName>
    </recommendedName>
</protein>
<dbReference type="AlphaFoldDB" id="A0A445AYL5"/>
<organism evidence="2 3">
    <name type="scientific">Arachis hypogaea</name>
    <name type="common">Peanut</name>
    <dbReference type="NCBI Taxonomy" id="3818"/>
    <lineage>
        <taxon>Eukaryota</taxon>
        <taxon>Viridiplantae</taxon>
        <taxon>Streptophyta</taxon>
        <taxon>Embryophyta</taxon>
        <taxon>Tracheophyta</taxon>
        <taxon>Spermatophyta</taxon>
        <taxon>Magnoliopsida</taxon>
        <taxon>eudicotyledons</taxon>
        <taxon>Gunneridae</taxon>
        <taxon>Pentapetalae</taxon>
        <taxon>rosids</taxon>
        <taxon>fabids</taxon>
        <taxon>Fabales</taxon>
        <taxon>Fabaceae</taxon>
        <taxon>Papilionoideae</taxon>
        <taxon>50 kb inversion clade</taxon>
        <taxon>dalbergioids sensu lato</taxon>
        <taxon>Dalbergieae</taxon>
        <taxon>Pterocarpus clade</taxon>
        <taxon>Arachis</taxon>
    </lineage>
</organism>